<organism evidence="1 2">
    <name type="scientific">Mesorhizobium australicum</name>
    <dbReference type="NCBI Taxonomy" id="536018"/>
    <lineage>
        <taxon>Bacteria</taxon>
        <taxon>Pseudomonadati</taxon>
        <taxon>Pseudomonadota</taxon>
        <taxon>Alphaproteobacteria</taxon>
        <taxon>Hyphomicrobiales</taxon>
        <taxon>Phyllobacteriaceae</taxon>
        <taxon>Mesorhizobium</taxon>
    </lineage>
</organism>
<proteinExistence type="predicted"/>
<dbReference type="AlphaFoldDB" id="A0A1X7P9C8"/>
<dbReference type="EMBL" id="FXBL01000004">
    <property type="protein sequence ID" value="SMH47635.1"/>
    <property type="molecule type" value="Genomic_DNA"/>
</dbReference>
<accession>A0A1X7P9C8</accession>
<evidence type="ECO:0000313" key="2">
    <source>
        <dbReference type="Proteomes" id="UP000193083"/>
    </source>
</evidence>
<keyword evidence="2" id="KW-1185">Reference proteome</keyword>
<dbReference type="Proteomes" id="UP000193083">
    <property type="component" value="Unassembled WGS sequence"/>
</dbReference>
<reference evidence="1 2" key="1">
    <citation type="submission" date="2017-04" db="EMBL/GenBank/DDBJ databases">
        <authorList>
            <person name="Afonso C.L."/>
            <person name="Miller P.J."/>
            <person name="Scott M.A."/>
            <person name="Spackman E."/>
            <person name="Goraichik I."/>
            <person name="Dimitrov K.M."/>
            <person name="Suarez D.L."/>
            <person name="Swayne D.E."/>
        </authorList>
    </citation>
    <scope>NUCLEOTIDE SEQUENCE [LARGE SCALE GENOMIC DNA]</scope>
    <source>
        <strain evidence="1 2">B5P</strain>
    </source>
</reference>
<evidence type="ECO:0000313" key="1">
    <source>
        <dbReference type="EMBL" id="SMH47635.1"/>
    </source>
</evidence>
<sequence>MTNDALPGGRLPDADDVAKLKQQVSDMMPREFENAARLMAQPIAGAAALSALGFGMATQAFGFWLTAVSSAMRAGHDIAHAGERDAAAKPASLRAKATAEAVMADAKAAATDAGDKVVKFVSKAERAAKVAKAPKHRAAPPAKAVAPAPAVVKPVAKARAKSADDLKAIGGIGPKLEAVLNGLGVRTYAQVAALTASEIASIEDKLGFKGRIGRDDWVGQARALVKGGKA</sequence>
<gene>
    <name evidence="1" type="ORF">SAMN02982922_3541</name>
</gene>
<protein>
    <submittedName>
        <fullName evidence="1">NADH-quinone oxidoreductase subunit E</fullName>
    </submittedName>
</protein>
<name>A0A1X7P9C8_9HYPH</name>
<dbReference type="RefSeq" id="WP_085465354.1">
    <property type="nucleotide sequence ID" value="NZ_FXBL01000004.1"/>
</dbReference>
<dbReference type="Gene3D" id="1.10.150.20">
    <property type="entry name" value="5' to 3' exonuclease, C-terminal subdomain"/>
    <property type="match status" value="1"/>
</dbReference>